<protein>
    <submittedName>
        <fullName evidence="2">Uncharacterized protein</fullName>
    </submittedName>
</protein>
<dbReference type="AlphaFoldDB" id="A0AAD7V333"/>
<evidence type="ECO:0000256" key="1">
    <source>
        <dbReference type="SAM" id="MobiDB-lite"/>
    </source>
</evidence>
<proteinExistence type="predicted"/>
<dbReference type="GeneID" id="83214107"/>
<gene>
    <name evidence="2" type="ORF">O0I10_006697</name>
</gene>
<reference evidence="2 3" key="1">
    <citation type="submission" date="2023-03" db="EMBL/GenBank/DDBJ databases">
        <title>Genome sequence of Lichtheimia ornata CBS 291.66.</title>
        <authorList>
            <person name="Mohabir J.T."/>
            <person name="Shea T.P."/>
            <person name="Kurbessoian T."/>
            <person name="Berby B."/>
            <person name="Fontaine J."/>
            <person name="Livny J."/>
            <person name="Gnirke A."/>
            <person name="Stajich J.E."/>
            <person name="Cuomo C.A."/>
        </authorList>
    </citation>
    <scope>NUCLEOTIDE SEQUENCE [LARGE SCALE GENOMIC DNA]</scope>
    <source>
        <strain evidence="2">CBS 291.66</strain>
    </source>
</reference>
<dbReference type="EMBL" id="JARTCD010000030">
    <property type="protein sequence ID" value="KAJ8657631.1"/>
    <property type="molecule type" value="Genomic_DNA"/>
</dbReference>
<dbReference type="Gene3D" id="3.10.10.10">
    <property type="entry name" value="HIV Type 1 Reverse Transcriptase, subunit A, domain 1"/>
    <property type="match status" value="1"/>
</dbReference>
<sequence length="166" mass="18166">MELSGNAPVTIGLDLMPKLGIGITGLAVAWEKQPPNTSEKINDVPLPNESPAGSSSQRNAFFDIVQPTVDRNALIPPRSFCTVPESVIHLDTEEGVVSHRRQYTLPIVYQDTIKEQVQQWLSDGIVEEAPPHTMWNSPLTPTAYQQTTCQPGSSSTSSHQRHLPTA</sequence>
<feature type="region of interest" description="Disordered" evidence="1">
    <location>
        <begin position="34"/>
        <end position="57"/>
    </location>
</feature>
<dbReference type="Proteomes" id="UP001234581">
    <property type="component" value="Unassembled WGS sequence"/>
</dbReference>
<name>A0AAD7V333_9FUNG</name>
<evidence type="ECO:0000313" key="3">
    <source>
        <dbReference type="Proteomes" id="UP001234581"/>
    </source>
</evidence>
<organism evidence="2 3">
    <name type="scientific">Lichtheimia ornata</name>
    <dbReference type="NCBI Taxonomy" id="688661"/>
    <lineage>
        <taxon>Eukaryota</taxon>
        <taxon>Fungi</taxon>
        <taxon>Fungi incertae sedis</taxon>
        <taxon>Mucoromycota</taxon>
        <taxon>Mucoromycotina</taxon>
        <taxon>Mucoromycetes</taxon>
        <taxon>Mucorales</taxon>
        <taxon>Lichtheimiaceae</taxon>
        <taxon>Lichtheimia</taxon>
    </lineage>
</organism>
<evidence type="ECO:0000313" key="2">
    <source>
        <dbReference type="EMBL" id="KAJ8657631.1"/>
    </source>
</evidence>
<accession>A0AAD7V333</accession>
<comment type="caution">
    <text evidence="2">The sequence shown here is derived from an EMBL/GenBank/DDBJ whole genome shotgun (WGS) entry which is preliminary data.</text>
</comment>
<feature type="compositionally biased region" description="Polar residues" evidence="1">
    <location>
        <begin position="142"/>
        <end position="158"/>
    </location>
</feature>
<keyword evidence="3" id="KW-1185">Reference proteome</keyword>
<feature type="region of interest" description="Disordered" evidence="1">
    <location>
        <begin position="142"/>
        <end position="166"/>
    </location>
</feature>
<dbReference type="RefSeq" id="XP_058342544.1">
    <property type="nucleotide sequence ID" value="XM_058486722.1"/>
</dbReference>